<evidence type="ECO:0000256" key="1">
    <source>
        <dbReference type="SAM" id="MobiDB-lite"/>
    </source>
</evidence>
<dbReference type="Proteomes" id="UP000694415">
    <property type="component" value="Unplaced"/>
</dbReference>
<organism evidence="2 3">
    <name type="scientific">Mus spicilegus</name>
    <name type="common">Mound-building mouse</name>
    <dbReference type="NCBI Taxonomy" id="10103"/>
    <lineage>
        <taxon>Eukaryota</taxon>
        <taxon>Metazoa</taxon>
        <taxon>Chordata</taxon>
        <taxon>Craniata</taxon>
        <taxon>Vertebrata</taxon>
        <taxon>Euteleostomi</taxon>
        <taxon>Mammalia</taxon>
        <taxon>Eutheria</taxon>
        <taxon>Euarchontoglires</taxon>
        <taxon>Glires</taxon>
        <taxon>Rodentia</taxon>
        <taxon>Myomorpha</taxon>
        <taxon>Muroidea</taxon>
        <taxon>Muridae</taxon>
        <taxon>Murinae</taxon>
        <taxon>Mus</taxon>
        <taxon>Mus</taxon>
    </lineage>
</organism>
<proteinExistence type="predicted"/>
<dbReference type="Ensembl" id="ENSMSIT00000019079.1">
    <property type="protein sequence ID" value="ENSMSIP00000015016.1"/>
    <property type="gene ID" value="ENSMSIG00000012911.1"/>
</dbReference>
<evidence type="ECO:0000313" key="2">
    <source>
        <dbReference type="Ensembl" id="ENSMSIP00000015016.1"/>
    </source>
</evidence>
<sequence>MHSYQEGWRGHHDQLQSPEPDVRDGEVVVVAYILAARLERVADKIGLLISPHLLCSHHEDHDAEDEEDREPDLSNAGGVFVDTPEDALECAPIHLVLWMVGTGEDKHNIIGLAGK</sequence>
<evidence type="ECO:0000313" key="3">
    <source>
        <dbReference type="Proteomes" id="UP000694415"/>
    </source>
</evidence>
<dbReference type="AlphaFoldDB" id="A0A8C6H3A8"/>
<feature type="compositionally biased region" description="Basic and acidic residues" evidence="1">
    <location>
        <begin position="8"/>
        <end position="21"/>
    </location>
</feature>
<name>A0A8C6H3A8_MUSSI</name>
<feature type="region of interest" description="Disordered" evidence="1">
    <location>
        <begin position="1"/>
        <end position="21"/>
    </location>
</feature>
<reference evidence="2" key="2">
    <citation type="submission" date="2025-09" db="UniProtKB">
        <authorList>
            <consortium name="Ensembl"/>
        </authorList>
    </citation>
    <scope>IDENTIFICATION</scope>
</reference>
<accession>A0A8C6H3A8</accession>
<protein>
    <submittedName>
        <fullName evidence="2">Uncharacterized protein</fullName>
    </submittedName>
</protein>
<keyword evidence="3" id="KW-1185">Reference proteome</keyword>
<reference evidence="2" key="1">
    <citation type="submission" date="2025-08" db="UniProtKB">
        <authorList>
            <consortium name="Ensembl"/>
        </authorList>
    </citation>
    <scope>IDENTIFICATION</scope>
</reference>
<dbReference type="GeneTree" id="ENSGT01120000271992"/>
<feature type="region of interest" description="Disordered" evidence="1">
    <location>
        <begin position="59"/>
        <end position="79"/>
    </location>
</feature>